<dbReference type="InterPro" id="IPR014048">
    <property type="entry name" value="MethylDNA_cys_MeTrfase_DNA-bd"/>
</dbReference>
<comment type="catalytic activity">
    <reaction evidence="7 8">
        <text>a 6-O-methyl-2'-deoxyguanosine in DNA + L-cysteinyl-[protein] = S-methyl-L-cysteinyl-[protein] + a 2'-deoxyguanosine in DNA</text>
        <dbReference type="Rhea" id="RHEA:24000"/>
        <dbReference type="Rhea" id="RHEA-COMP:10131"/>
        <dbReference type="Rhea" id="RHEA-COMP:10132"/>
        <dbReference type="Rhea" id="RHEA-COMP:11367"/>
        <dbReference type="Rhea" id="RHEA-COMP:11368"/>
        <dbReference type="ChEBI" id="CHEBI:29950"/>
        <dbReference type="ChEBI" id="CHEBI:82612"/>
        <dbReference type="ChEBI" id="CHEBI:85445"/>
        <dbReference type="ChEBI" id="CHEBI:85448"/>
        <dbReference type="EC" id="2.1.1.63"/>
    </reaction>
</comment>
<gene>
    <name evidence="11" type="ORF">SAMN02746062_01649</name>
</gene>
<evidence type="ECO:0000256" key="6">
    <source>
        <dbReference type="ARBA" id="ARBA00023204"/>
    </source>
</evidence>
<dbReference type="SUPFAM" id="SSF53155">
    <property type="entry name" value="Methylated DNA-protein cysteine methyltransferase domain"/>
    <property type="match status" value="1"/>
</dbReference>
<feature type="domain" description="Methylated-DNA-[protein]-cysteine S-methyltransferase DNA binding" evidence="9">
    <location>
        <begin position="109"/>
        <end position="188"/>
    </location>
</feature>
<dbReference type="Proteomes" id="UP000219669">
    <property type="component" value="Unassembled WGS sequence"/>
</dbReference>
<dbReference type="PANTHER" id="PTHR10815">
    <property type="entry name" value="METHYLATED-DNA--PROTEIN-CYSTEINE METHYLTRANSFERASE"/>
    <property type="match status" value="1"/>
</dbReference>
<dbReference type="InterPro" id="IPR023546">
    <property type="entry name" value="MGMT"/>
</dbReference>
<evidence type="ECO:0000313" key="11">
    <source>
        <dbReference type="EMBL" id="SOD69381.1"/>
    </source>
</evidence>
<evidence type="ECO:0000256" key="2">
    <source>
        <dbReference type="ARBA" id="ARBA00022490"/>
    </source>
</evidence>
<keyword evidence="12" id="KW-1185">Reference proteome</keyword>
<dbReference type="InterPro" id="IPR001497">
    <property type="entry name" value="MethylDNA_cys_MeTrfase_AS"/>
</dbReference>
<protein>
    <recommendedName>
        <fullName evidence="8">Methylated-DNA--protein-cysteine methyltransferase</fullName>
        <ecNumber evidence="8">2.1.1.63</ecNumber>
    </recommendedName>
    <alternativeName>
        <fullName evidence="8">6-O-methylguanine-DNA methyltransferase</fullName>
        <shortName evidence="8">MGMT</shortName>
    </alternativeName>
    <alternativeName>
        <fullName evidence="8">O-6-methylguanine-DNA-alkyltransferase</fullName>
    </alternativeName>
</protein>
<dbReference type="GO" id="GO:0005737">
    <property type="term" value="C:cytoplasm"/>
    <property type="evidence" value="ECO:0007669"/>
    <property type="project" value="UniProtKB-SubCell"/>
</dbReference>
<dbReference type="InterPro" id="IPR036631">
    <property type="entry name" value="MGMT_N_sf"/>
</dbReference>
<evidence type="ECO:0000256" key="3">
    <source>
        <dbReference type="ARBA" id="ARBA00022603"/>
    </source>
</evidence>
<evidence type="ECO:0000256" key="4">
    <source>
        <dbReference type="ARBA" id="ARBA00022679"/>
    </source>
</evidence>
<reference evidence="11 12" key="1">
    <citation type="submission" date="2017-09" db="EMBL/GenBank/DDBJ databases">
        <authorList>
            <person name="Ehlers B."/>
            <person name="Leendertz F.H."/>
        </authorList>
    </citation>
    <scope>NUCLEOTIDE SEQUENCE [LARGE SCALE GENOMIC DNA]</scope>
    <source>
        <strain evidence="11 12">DSM 16848</strain>
    </source>
</reference>
<dbReference type="Pfam" id="PF02870">
    <property type="entry name" value="Methyltransf_1N"/>
    <property type="match status" value="1"/>
</dbReference>
<evidence type="ECO:0000259" key="9">
    <source>
        <dbReference type="Pfam" id="PF01035"/>
    </source>
</evidence>
<keyword evidence="3 8" id="KW-0489">Methyltransferase</keyword>
<dbReference type="InterPro" id="IPR008332">
    <property type="entry name" value="MethylG_MeTrfase_N"/>
</dbReference>
<evidence type="ECO:0000256" key="5">
    <source>
        <dbReference type="ARBA" id="ARBA00022763"/>
    </source>
</evidence>
<keyword evidence="6 8" id="KW-0234">DNA repair</keyword>
<sequence>MMNTQTQIAQYFNKLNFRQPETTPPLHAQILPTPLGDMLAICSATGLCLLEFVGQARLDSEIRQIAQAKRAAIVFQPHDLLKEVAEQVQSYFSGSLKNFSVPLDCVGTDFQQRVWRILQTIPYGETISYAEQAAKLGNPKAVRAVAAANGRNKISIIVPCHRVIGSNGTLTGYAGGLSRKQFLLDWERDHAFQAA</sequence>
<keyword evidence="4 8" id="KW-0808">Transferase</keyword>
<dbReference type="InterPro" id="IPR036217">
    <property type="entry name" value="MethylDNA_cys_MeTrfase_DNAb"/>
</dbReference>
<dbReference type="AlphaFoldDB" id="A0A286EEQ1"/>
<dbReference type="GO" id="GO:0006307">
    <property type="term" value="P:DNA alkylation repair"/>
    <property type="evidence" value="ECO:0007669"/>
    <property type="project" value="UniProtKB-UniRule"/>
</dbReference>
<dbReference type="FunFam" id="1.10.10.10:FF:000337">
    <property type="entry name" value="Methylated-DNA--protein-cysteine methyltransferase"/>
    <property type="match status" value="1"/>
</dbReference>
<dbReference type="GO" id="GO:0003908">
    <property type="term" value="F:methylated-DNA-[protein]-cysteine S-methyltransferase activity"/>
    <property type="evidence" value="ECO:0007669"/>
    <property type="project" value="UniProtKB-UniRule"/>
</dbReference>
<dbReference type="Gene3D" id="3.30.160.70">
    <property type="entry name" value="Methylated DNA-protein cysteine methyltransferase domain"/>
    <property type="match status" value="1"/>
</dbReference>
<dbReference type="GO" id="GO:0032259">
    <property type="term" value="P:methylation"/>
    <property type="evidence" value="ECO:0007669"/>
    <property type="project" value="UniProtKB-KW"/>
</dbReference>
<dbReference type="PROSITE" id="PS00374">
    <property type="entry name" value="MGMT"/>
    <property type="match status" value="1"/>
</dbReference>
<dbReference type="HAMAP" id="MF_00772">
    <property type="entry name" value="OGT"/>
    <property type="match status" value="1"/>
</dbReference>
<accession>A0A286EEQ1</accession>
<dbReference type="CDD" id="cd06445">
    <property type="entry name" value="ATase"/>
    <property type="match status" value="1"/>
</dbReference>
<evidence type="ECO:0000256" key="8">
    <source>
        <dbReference type="HAMAP-Rule" id="MF_00772"/>
    </source>
</evidence>
<comment type="catalytic activity">
    <reaction evidence="1 8">
        <text>a 4-O-methyl-thymidine in DNA + L-cysteinyl-[protein] = a thymidine in DNA + S-methyl-L-cysteinyl-[protein]</text>
        <dbReference type="Rhea" id="RHEA:53428"/>
        <dbReference type="Rhea" id="RHEA-COMP:10131"/>
        <dbReference type="Rhea" id="RHEA-COMP:10132"/>
        <dbReference type="Rhea" id="RHEA-COMP:13555"/>
        <dbReference type="Rhea" id="RHEA-COMP:13556"/>
        <dbReference type="ChEBI" id="CHEBI:29950"/>
        <dbReference type="ChEBI" id="CHEBI:82612"/>
        <dbReference type="ChEBI" id="CHEBI:137386"/>
        <dbReference type="ChEBI" id="CHEBI:137387"/>
        <dbReference type="EC" id="2.1.1.63"/>
    </reaction>
</comment>
<feature type="active site" description="Nucleophile; methyl group acceptor" evidence="8">
    <location>
        <position position="160"/>
    </location>
</feature>
<name>A0A286EEQ1_9NEIS</name>
<evidence type="ECO:0000259" key="10">
    <source>
        <dbReference type="Pfam" id="PF02870"/>
    </source>
</evidence>
<dbReference type="SUPFAM" id="SSF46767">
    <property type="entry name" value="Methylated DNA-protein cysteine methyltransferase, C-terminal domain"/>
    <property type="match status" value="1"/>
</dbReference>
<organism evidence="11 12">
    <name type="scientific">Alysiella filiformis DSM 16848</name>
    <dbReference type="NCBI Taxonomy" id="1120981"/>
    <lineage>
        <taxon>Bacteria</taxon>
        <taxon>Pseudomonadati</taxon>
        <taxon>Pseudomonadota</taxon>
        <taxon>Betaproteobacteria</taxon>
        <taxon>Neisseriales</taxon>
        <taxon>Neisseriaceae</taxon>
        <taxon>Alysiella</taxon>
    </lineage>
</organism>
<comment type="similarity">
    <text evidence="8">Belongs to the MGMT family.</text>
</comment>
<dbReference type="EC" id="2.1.1.63" evidence="8"/>
<evidence type="ECO:0000256" key="7">
    <source>
        <dbReference type="ARBA" id="ARBA00049348"/>
    </source>
</evidence>
<keyword evidence="2 8" id="KW-0963">Cytoplasm</keyword>
<feature type="domain" description="Methylguanine DNA methyltransferase ribonuclease-like" evidence="10">
    <location>
        <begin position="30"/>
        <end position="104"/>
    </location>
</feature>
<evidence type="ECO:0000256" key="1">
    <source>
        <dbReference type="ARBA" id="ARBA00001286"/>
    </source>
</evidence>
<comment type="miscellaneous">
    <text evidence="8">This enzyme catalyzes only one turnover and therefore is not strictly catalytic. According to one definition, an enzyme is a biocatalyst that acts repeatedly and over many reaction cycles.</text>
</comment>
<dbReference type="NCBIfam" id="TIGR00589">
    <property type="entry name" value="ogt"/>
    <property type="match status" value="1"/>
</dbReference>
<dbReference type="PANTHER" id="PTHR10815:SF5">
    <property type="entry name" value="METHYLATED-DNA--PROTEIN-CYSTEINE METHYLTRANSFERASE"/>
    <property type="match status" value="1"/>
</dbReference>
<evidence type="ECO:0000313" key="12">
    <source>
        <dbReference type="Proteomes" id="UP000219669"/>
    </source>
</evidence>
<comment type="subcellular location">
    <subcellularLocation>
        <location evidence="8">Cytoplasm</location>
    </subcellularLocation>
</comment>
<dbReference type="EMBL" id="OCNF01000015">
    <property type="protein sequence ID" value="SOD69381.1"/>
    <property type="molecule type" value="Genomic_DNA"/>
</dbReference>
<proteinExistence type="inferred from homology"/>
<dbReference type="Gene3D" id="1.10.10.10">
    <property type="entry name" value="Winged helix-like DNA-binding domain superfamily/Winged helix DNA-binding domain"/>
    <property type="match status" value="1"/>
</dbReference>
<dbReference type="Pfam" id="PF01035">
    <property type="entry name" value="DNA_binding_1"/>
    <property type="match status" value="1"/>
</dbReference>
<keyword evidence="5 8" id="KW-0227">DNA damage</keyword>
<comment type="function">
    <text evidence="8">Involved in the cellular defense against the biological effects of O6-methylguanine (O6-MeG) and O4-methylthymine (O4-MeT) in DNA. Repairs the methylated nucleobase in DNA by stoichiometrically transferring the methyl group to a cysteine residue in the enzyme. This is a suicide reaction: the enzyme is irreversibly inactivated.</text>
</comment>
<dbReference type="InterPro" id="IPR036388">
    <property type="entry name" value="WH-like_DNA-bd_sf"/>
</dbReference>